<feature type="region of interest" description="Disordered" evidence="1">
    <location>
        <begin position="222"/>
        <end position="253"/>
    </location>
</feature>
<feature type="compositionally biased region" description="Basic and acidic residues" evidence="1">
    <location>
        <begin position="222"/>
        <end position="235"/>
    </location>
</feature>
<feature type="region of interest" description="Disordered" evidence="1">
    <location>
        <begin position="1"/>
        <end position="48"/>
    </location>
</feature>
<evidence type="ECO:0000313" key="2">
    <source>
        <dbReference type="EMBL" id="KAH0920540.1"/>
    </source>
</evidence>
<evidence type="ECO:0000256" key="1">
    <source>
        <dbReference type="SAM" id="MobiDB-lite"/>
    </source>
</evidence>
<dbReference type="Gene3D" id="3.40.50.1820">
    <property type="entry name" value="alpha/beta hydrolase"/>
    <property type="match status" value="1"/>
</dbReference>
<dbReference type="PANTHER" id="PTHR12277:SF158">
    <property type="entry name" value="ALPHA_BETA-HYDROLASES SUPERFAMILY PROTEIN"/>
    <property type="match status" value="1"/>
</dbReference>
<dbReference type="EMBL" id="JAGKQM010000006">
    <property type="protein sequence ID" value="KAH0920540.1"/>
    <property type="molecule type" value="Genomic_DNA"/>
</dbReference>
<protein>
    <submittedName>
        <fullName evidence="2">Uncharacterized protein</fullName>
    </submittedName>
</protein>
<feature type="compositionally biased region" description="Basic and acidic residues" evidence="1">
    <location>
        <begin position="427"/>
        <end position="441"/>
    </location>
</feature>
<dbReference type="Proteomes" id="UP000824890">
    <property type="component" value="Unassembled WGS sequence"/>
</dbReference>
<dbReference type="SUPFAM" id="SSF53474">
    <property type="entry name" value="alpha/beta-Hydrolases"/>
    <property type="match status" value="2"/>
</dbReference>
<organism evidence="2 3">
    <name type="scientific">Brassica napus</name>
    <name type="common">Rape</name>
    <dbReference type="NCBI Taxonomy" id="3708"/>
    <lineage>
        <taxon>Eukaryota</taxon>
        <taxon>Viridiplantae</taxon>
        <taxon>Streptophyta</taxon>
        <taxon>Embryophyta</taxon>
        <taxon>Tracheophyta</taxon>
        <taxon>Spermatophyta</taxon>
        <taxon>Magnoliopsida</taxon>
        <taxon>eudicotyledons</taxon>
        <taxon>Gunneridae</taxon>
        <taxon>Pentapetalae</taxon>
        <taxon>rosids</taxon>
        <taxon>malvids</taxon>
        <taxon>Brassicales</taxon>
        <taxon>Brassicaceae</taxon>
        <taxon>Brassiceae</taxon>
        <taxon>Brassica</taxon>
    </lineage>
</organism>
<dbReference type="PANTHER" id="PTHR12277">
    <property type="entry name" value="ALPHA/BETA HYDROLASE DOMAIN-CONTAINING PROTEIN"/>
    <property type="match status" value="1"/>
</dbReference>
<sequence length="503" mass="58522">MKRWNHEKKHRRITTKVKKKLQSQAICVDTEREREREKEHGRDDIFSGGEVSLLPAESAVLQGGNRQGDGTVASRLFTTPRKRGNPQASDPKRHRDNGHCLEETYGSKQDDVILYGQSVGSGPTLDLASRLPLLRAGVLHSPILSGLRVMYAVKKTYWFDIYKGTADEVVDCCHGKQLWELCKNKYEPLWVKGGNHCDLEHYPEYIRHLKKFITTVERLPQRKSVDRREKPRQSTECKAPPKSHESKKTSSSKLRISFDHHLGRRSRRSVDCHDKTLKSVDHSHEIENVIEYRRIPEAGVLHSPILSGLRVMYAVKKTYWFDIYKNRQNHICGLPNSHHSCKLLVKLLRYLLGHNFCVYNNMSNNIYVQGTADEVVDCCHGKQLWELCKNKYEPLWVKGGNHCDLEHYPEYIRHLKKFITTVERLPQRKSVDRREKPRQSTECKAPPKSHESKKTSSSKLRISFDHHLGRRSRRSVDCHDKTLKSVDHSHEIENVIEYRRIPE</sequence>
<feature type="compositionally biased region" description="Basic and acidic residues" evidence="1">
    <location>
        <begin position="29"/>
        <end position="45"/>
    </location>
</feature>
<name>A0ABQ8CTT8_BRANA</name>
<accession>A0ABQ8CTT8</accession>
<keyword evidence="3" id="KW-1185">Reference proteome</keyword>
<feature type="region of interest" description="Disordered" evidence="1">
    <location>
        <begin position="427"/>
        <end position="464"/>
    </location>
</feature>
<comment type="caution">
    <text evidence="2">The sequence shown here is derived from an EMBL/GenBank/DDBJ whole genome shotgun (WGS) entry which is preliminary data.</text>
</comment>
<proteinExistence type="predicted"/>
<evidence type="ECO:0000313" key="3">
    <source>
        <dbReference type="Proteomes" id="UP000824890"/>
    </source>
</evidence>
<feature type="compositionally biased region" description="Basic residues" evidence="1">
    <location>
        <begin position="1"/>
        <end position="21"/>
    </location>
</feature>
<feature type="region of interest" description="Disordered" evidence="1">
    <location>
        <begin position="62"/>
        <end position="98"/>
    </location>
</feature>
<gene>
    <name evidence="2" type="ORF">HID58_020558</name>
</gene>
<reference evidence="2 3" key="1">
    <citation type="submission" date="2021-05" db="EMBL/GenBank/DDBJ databases">
        <title>Genome Assembly of Synthetic Allotetraploid Brassica napus Reveals Homoeologous Exchanges between Subgenomes.</title>
        <authorList>
            <person name="Davis J.T."/>
        </authorList>
    </citation>
    <scope>NUCLEOTIDE SEQUENCE [LARGE SCALE GENOMIC DNA]</scope>
    <source>
        <strain evidence="3">cv. Da-Ae</strain>
        <tissue evidence="2">Seedling</tissue>
    </source>
</reference>
<dbReference type="InterPro" id="IPR029058">
    <property type="entry name" value="AB_hydrolase_fold"/>
</dbReference>